<feature type="transmembrane region" description="Helical" evidence="1">
    <location>
        <begin position="393"/>
        <end position="419"/>
    </location>
</feature>
<keyword evidence="3" id="KW-1185">Reference proteome</keyword>
<dbReference type="Proteomes" id="UP000189818">
    <property type="component" value="Unassembled WGS sequence"/>
</dbReference>
<dbReference type="PANTHER" id="PTHR34219">
    <property type="entry name" value="IRON-REGULATED INNER MEMBRANE PROTEIN-RELATED"/>
    <property type="match status" value="1"/>
</dbReference>
<dbReference type="OrthoDB" id="9776609at2"/>
<feature type="transmembrane region" description="Helical" evidence="1">
    <location>
        <begin position="214"/>
        <end position="241"/>
    </location>
</feature>
<keyword evidence="1" id="KW-0472">Membrane</keyword>
<dbReference type="InterPro" id="IPR005625">
    <property type="entry name" value="PepSY-ass_TM"/>
</dbReference>
<feature type="transmembrane region" description="Helical" evidence="1">
    <location>
        <begin position="157"/>
        <end position="179"/>
    </location>
</feature>
<proteinExistence type="predicted"/>
<dbReference type="Pfam" id="PF03929">
    <property type="entry name" value="PepSY_TM"/>
    <property type="match status" value="1"/>
</dbReference>
<dbReference type="AlphaFoldDB" id="A0A1T5ALC5"/>
<evidence type="ECO:0000313" key="3">
    <source>
        <dbReference type="Proteomes" id="UP000189818"/>
    </source>
</evidence>
<name>A0A1T5ALC5_9SPHN</name>
<gene>
    <name evidence="2" type="ORF">SAMN06295920_10270</name>
</gene>
<keyword evidence="1" id="KW-1133">Transmembrane helix</keyword>
<evidence type="ECO:0000256" key="1">
    <source>
        <dbReference type="SAM" id="Phobius"/>
    </source>
</evidence>
<keyword evidence="1" id="KW-0812">Transmembrane</keyword>
<dbReference type="EMBL" id="FUYM01000002">
    <property type="protein sequence ID" value="SKB35812.1"/>
    <property type="molecule type" value="Genomic_DNA"/>
</dbReference>
<feature type="transmembrane region" description="Helical" evidence="1">
    <location>
        <begin position="452"/>
        <end position="474"/>
    </location>
</feature>
<protein>
    <submittedName>
        <fullName evidence="2">Uncharacterized iron-regulated membrane protein</fullName>
    </submittedName>
</protein>
<feature type="transmembrane region" description="Helical" evidence="1">
    <location>
        <begin position="360"/>
        <end position="381"/>
    </location>
</feature>
<organism evidence="2 3">
    <name type="scientific">Rhizorhabdus histidinilytica</name>
    <dbReference type="NCBI Taxonomy" id="439228"/>
    <lineage>
        <taxon>Bacteria</taxon>
        <taxon>Pseudomonadati</taxon>
        <taxon>Pseudomonadota</taxon>
        <taxon>Alphaproteobacteria</taxon>
        <taxon>Sphingomonadales</taxon>
        <taxon>Sphingomonadaceae</taxon>
        <taxon>Rhizorhabdus</taxon>
    </lineage>
</organism>
<dbReference type="PANTHER" id="PTHR34219:SF4">
    <property type="entry name" value="PEPSY DOMAIN-CONTAINING PROTEIN"/>
    <property type="match status" value="1"/>
</dbReference>
<feature type="transmembrane region" description="Helical" evidence="1">
    <location>
        <begin position="21"/>
        <end position="40"/>
    </location>
</feature>
<dbReference type="RefSeq" id="WP_079646793.1">
    <property type="nucleotide sequence ID" value="NZ_FUYM01000002.1"/>
</dbReference>
<reference evidence="3" key="1">
    <citation type="submission" date="2017-02" db="EMBL/GenBank/DDBJ databases">
        <authorList>
            <person name="Varghese N."/>
            <person name="Submissions S."/>
        </authorList>
    </citation>
    <scope>NUCLEOTIDE SEQUENCE [LARGE SCALE GENOMIC DNA]</scope>
    <source>
        <strain evidence="3">UM2</strain>
    </source>
</reference>
<feature type="transmembrane region" description="Helical" evidence="1">
    <location>
        <begin position="425"/>
        <end position="445"/>
    </location>
</feature>
<evidence type="ECO:0000313" key="2">
    <source>
        <dbReference type="EMBL" id="SKB35812.1"/>
    </source>
</evidence>
<feature type="transmembrane region" description="Helical" evidence="1">
    <location>
        <begin position="486"/>
        <end position="507"/>
    </location>
</feature>
<sequence length="527" mass="56497">MIHLQKEDTKLMVAVHGWSGIILGLLLYAVVVTGMVAVFAEEIGIWSAGHVETSSAFERPIDATVRELGRRTPARYHEGADLFEIGDHDLGVFFHRHETDADGDLVARGIYYQLDRDGRIASERHGTGEEVFGPRNDDALSSFLVDTHVRLHVPDPWGLILTGILGLAMLVAAISGLLIHRHLFKDIFTLRRKANPVLVDRDRHSVAGTWSLPFAFLLAFTGSFFSFFGTIGVPIVAMAAFGGDVQALNDAVFGNPAKPDTRIVGIGNLDRIAADSIRRTGEAPTFVTIENFGRADSQVTSFHPPRERGLEPQTLLYSGATGAFERVKPSIGTRPSAGGTLAAVMAPIHFGNFAGIVSKAVWFGLGFAMCYVTLTGLRLWLARRREGSRSLGWLERAVTVVGFGLPLALLVSAAAFLIAMPLGSAVFWTPAAFVGAALLAVLGGVVLRSNALLDAIVQSASAAIMIALPILRLATGGPGWARAIDAGQPVIVALDIAFVLAGGWMLWRLHGDRLRREAAAPALQPAE</sequence>
<dbReference type="STRING" id="439228.SAMN06295920_10270"/>
<accession>A0A1T5ALC5</accession>